<keyword evidence="2" id="KW-1185">Reference proteome</keyword>
<reference evidence="1 2" key="1">
    <citation type="submission" date="2014-03" db="EMBL/GenBank/DDBJ databases">
        <title>Draft genome of the hookworm Oesophagostomum dentatum.</title>
        <authorList>
            <person name="Mitreva M."/>
        </authorList>
    </citation>
    <scope>NUCLEOTIDE SEQUENCE [LARGE SCALE GENOMIC DNA]</scope>
    <source>
        <strain evidence="1 2">OD-Hann</strain>
    </source>
</reference>
<protein>
    <submittedName>
        <fullName evidence="1">Uncharacterized protein</fullName>
    </submittedName>
</protein>
<sequence>MASMLTVAPGCLSSFWDATNMAFFLRKPYSVRIEDEHMKVVEGISAKDYYRSLKMCKLTKNSAEKWLDENGREYFEKKTDI</sequence>
<evidence type="ECO:0000313" key="2">
    <source>
        <dbReference type="Proteomes" id="UP000053660"/>
    </source>
</evidence>
<feature type="non-terminal residue" evidence="1">
    <location>
        <position position="81"/>
    </location>
</feature>
<organism evidence="1 2">
    <name type="scientific">Oesophagostomum dentatum</name>
    <name type="common">Nodular worm</name>
    <dbReference type="NCBI Taxonomy" id="61180"/>
    <lineage>
        <taxon>Eukaryota</taxon>
        <taxon>Metazoa</taxon>
        <taxon>Ecdysozoa</taxon>
        <taxon>Nematoda</taxon>
        <taxon>Chromadorea</taxon>
        <taxon>Rhabditida</taxon>
        <taxon>Rhabditina</taxon>
        <taxon>Rhabditomorpha</taxon>
        <taxon>Strongyloidea</taxon>
        <taxon>Strongylidae</taxon>
        <taxon>Oesophagostomum</taxon>
    </lineage>
</organism>
<dbReference type="AlphaFoldDB" id="A0A0B1T897"/>
<evidence type="ECO:0000313" key="1">
    <source>
        <dbReference type="EMBL" id="KHJ91580.1"/>
    </source>
</evidence>
<proteinExistence type="predicted"/>
<dbReference type="Proteomes" id="UP000053660">
    <property type="component" value="Unassembled WGS sequence"/>
</dbReference>
<gene>
    <name evidence="1" type="ORF">OESDEN_08554</name>
</gene>
<name>A0A0B1T897_OESDE</name>
<accession>A0A0B1T897</accession>
<dbReference type="EMBL" id="KN551948">
    <property type="protein sequence ID" value="KHJ91580.1"/>
    <property type="molecule type" value="Genomic_DNA"/>
</dbReference>